<organism evidence="2 3">
    <name type="scientific">Helcococcus ovis</name>
    <dbReference type="NCBI Taxonomy" id="72026"/>
    <lineage>
        <taxon>Bacteria</taxon>
        <taxon>Bacillati</taxon>
        <taxon>Bacillota</taxon>
        <taxon>Tissierellia</taxon>
        <taxon>Tissierellales</taxon>
        <taxon>Peptoniphilaceae</taxon>
        <taxon>Helcococcus</taxon>
    </lineage>
</organism>
<dbReference type="PANTHER" id="PTHR13932:SF5">
    <property type="entry name" value="RADICAL S-ADENOSYL METHIONINE DOMAIN-CONTAINING PROTEIN 1, MITOCHONDRIAL"/>
    <property type="match status" value="1"/>
</dbReference>
<dbReference type="InterPro" id="IPR034505">
    <property type="entry name" value="Coproporphyrinogen-III_oxidase"/>
</dbReference>
<dbReference type="PANTHER" id="PTHR13932">
    <property type="entry name" value="COPROPORPHYRINIGEN III OXIDASE"/>
    <property type="match status" value="1"/>
</dbReference>
<gene>
    <name evidence="2" type="ORF">EQF91_05070</name>
</gene>
<protein>
    <recommendedName>
        <fullName evidence="1">HemN C-terminal domain-containing protein</fullName>
    </recommendedName>
</protein>
<evidence type="ECO:0000259" key="1">
    <source>
        <dbReference type="Pfam" id="PF06969"/>
    </source>
</evidence>
<accession>A0A4R9C124</accession>
<feature type="domain" description="HemN C-terminal" evidence="1">
    <location>
        <begin position="285"/>
        <end position="341"/>
    </location>
</feature>
<evidence type="ECO:0000313" key="3">
    <source>
        <dbReference type="Proteomes" id="UP000297454"/>
    </source>
</evidence>
<sequence>MMRAMKNKNIGLYIHIPFRNEEVNYLQTNSYYGMNLYEKEYFDNLHKEMKIRNIQNYNIDSVYIGGGDPSCIYSDFITSLLNSMKLEKNSEITIEINPYCELSKIKNYIDCGVNRFSIKVFPFKNEKWDILIKNILEMIEYINNKGVYNINLDIYFAYKNQITELNFLKLVDIPHLSFYSLNDGYLNDIEEEELSVIQNFIKKMDYIHYEINHYCKKGYESKHNYKYWNLDEYIGIGLGASSFIKGVLYKNELEFEKYFDKINLEEIPCYEKDLLDGEKLEKTYIILKMGTKEGIDTKEYKEKFNIDFELKYAETLKKFISNMIIEKHLDNYRFTDKGMYLSNEFFIDVL</sequence>
<dbReference type="GO" id="GO:0006779">
    <property type="term" value="P:porphyrin-containing compound biosynthetic process"/>
    <property type="evidence" value="ECO:0007669"/>
    <property type="project" value="TreeGrafter"/>
</dbReference>
<reference evidence="2 3" key="1">
    <citation type="submission" date="2019-01" db="EMBL/GenBank/DDBJ databases">
        <title>Draft Genome Sequences of Helcococcus ovis Strains Isolated from the Uterus and Vagina of Dairy Cows with Metritis.</title>
        <authorList>
            <person name="Cunha F."/>
            <person name="Jeon S.J."/>
            <person name="Kutzer P."/>
            <person name="Galvao K.N."/>
        </authorList>
    </citation>
    <scope>NUCLEOTIDE SEQUENCE [LARGE SCALE GENOMIC DNA]</scope>
    <source>
        <strain evidence="2 3">KG-37</strain>
    </source>
</reference>
<dbReference type="InterPro" id="IPR010723">
    <property type="entry name" value="HemN_C"/>
</dbReference>
<dbReference type="GO" id="GO:0051539">
    <property type="term" value="F:4 iron, 4 sulfur cluster binding"/>
    <property type="evidence" value="ECO:0007669"/>
    <property type="project" value="TreeGrafter"/>
</dbReference>
<dbReference type="GO" id="GO:0005737">
    <property type="term" value="C:cytoplasm"/>
    <property type="evidence" value="ECO:0007669"/>
    <property type="project" value="TreeGrafter"/>
</dbReference>
<proteinExistence type="predicted"/>
<name>A0A4R9C124_9FIRM</name>
<dbReference type="InterPro" id="IPR058240">
    <property type="entry name" value="rSAM_sf"/>
</dbReference>
<dbReference type="SUPFAM" id="SSF102114">
    <property type="entry name" value="Radical SAM enzymes"/>
    <property type="match status" value="1"/>
</dbReference>
<dbReference type="AlphaFoldDB" id="A0A4R9C124"/>
<dbReference type="EMBL" id="SCFR01000015">
    <property type="protein sequence ID" value="TFF65869.1"/>
    <property type="molecule type" value="Genomic_DNA"/>
</dbReference>
<comment type="caution">
    <text evidence="2">The sequence shown here is derived from an EMBL/GenBank/DDBJ whole genome shotgun (WGS) entry which is preliminary data.</text>
</comment>
<evidence type="ECO:0000313" key="2">
    <source>
        <dbReference type="EMBL" id="TFF65869.1"/>
    </source>
</evidence>
<dbReference type="Proteomes" id="UP000297454">
    <property type="component" value="Unassembled WGS sequence"/>
</dbReference>
<keyword evidence="3" id="KW-1185">Reference proteome</keyword>
<dbReference type="Pfam" id="PF06969">
    <property type="entry name" value="HemN_C"/>
    <property type="match status" value="1"/>
</dbReference>